<dbReference type="RefSeq" id="WP_158036134.1">
    <property type="nucleotide sequence ID" value="NZ_BAAAZV010000017.1"/>
</dbReference>
<dbReference type="InterPro" id="IPR051448">
    <property type="entry name" value="CdaR-like_regulators"/>
</dbReference>
<dbReference type="PANTHER" id="PTHR33744">
    <property type="entry name" value="CARBOHYDRATE DIACID REGULATOR"/>
    <property type="match status" value="1"/>
</dbReference>
<evidence type="ECO:0008006" key="5">
    <source>
        <dbReference type="Google" id="ProtNLM"/>
    </source>
</evidence>
<dbReference type="Proteomes" id="UP000481339">
    <property type="component" value="Unassembled WGS sequence"/>
</dbReference>
<keyword evidence="4" id="KW-1185">Reference proteome</keyword>
<feature type="domain" description="Purine catabolism PurC-like" evidence="1">
    <location>
        <begin position="30"/>
        <end position="128"/>
    </location>
</feature>
<accession>A0A7C8FXB8</accession>
<dbReference type="OrthoDB" id="8450798at2"/>
<gene>
    <name evidence="3" type="ORF">F8O02_04920</name>
</gene>
<evidence type="ECO:0000313" key="3">
    <source>
        <dbReference type="EMBL" id="KAB1632356.1"/>
    </source>
</evidence>
<proteinExistence type="predicted"/>
<dbReference type="EMBL" id="WBKA01000003">
    <property type="protein sequence ID" value="KAB1632356.1"/>
    <property type="molecule type" value="Genomic_DNA"/>
</dbReference>
<evidence type="ECO:0000259" key="2">
    <source>
        <dbReference type="Pfam" id="PF13556"/>
    </source>
</evidence>
<organism evidence="3 4">
    <name type="scientific">Pseudoclavibacter caeni</name>
    <dbReference type="NCBI Taxonomy" id="908846"/>
    <lineage>
        <taxon>Bacteria</taxon>
        <taxon>Bacillati</taxon>
        <taxon>Actinomycetota</taxon>
        <taxon>Actinomycetes</taxon>
        <taxon>Micrococcales</taxon>
        <taxon>Microbacteriaceae</taxon>
        <taxon>Pseudoclavibacter</taxon>
    </lineage>
</organism>
<evidence type="ECO:0000313" key="4">
    <source>
        <dbReference type="Proteomes" id="UP000481339"/>
    </source>
</evidence>
<sequence length="506" mass="55461">MSVSLRRLIGMKELDLTVIVGDESGEETTRRLDAPIDWVYASSLVDPMRFLPPSQLLLTDGAQFQARDFDFDAYVSRLCDGELIGLGLGTGLTWRECPPELAHACADHRLPLVEIPYHVPFIKVIRSVDDLQEQERQQHVRWGLDAQRAISRAAMRSSDLGAVLDELSSQLGCGVAVFDGAGELRDVSRQTRLGETQLHELSGAIDRLIRTGTRSAARVDVDGSEFIVQTIGAPPSVSGLLVLSGVGRLDGVQLDVVQSVLAFAGISLEFNRILALQRHAVRGGVISVAAAGDLPAANRIARRLWNERIPNEERAVIHVITPPEPLVGQLDRLQRTPGVFWGMLDDRAVIVAARPRLTEAVSLCRSHAVRAGVSRTSAALPLGRLVDEARQVAETTVAPEVVRYEAVADSGWHNLLRGSMLSVIAAQLLAPLDERSRAEGAQLRETLRVWLQTNGQAEATAQRLGVHRHTVRNRIARAATLLDMDLDSFENRTKIWLALNAIDDQR</sequence>
<comment type="caution">
    <text evidence="3">The sequence shown here is derived from an EMBL/GenBank/DDBJ whole genome shotgun (WGS) entry which is preliminary data.</text>
</comment>
<dbReference type="AlphaFoldDB" id="A0A7C8FXB8"/>
<feature type="domain" description="PucR C-terminal helix-turn-helix" evidence="2">
    <location>
        <begin position="443"/>
        <end position="501"/>
    </location>
</feature>
<protein>
    <recommendedName>
        <fullName evidence="5">PucR family transcriptional regulator</fullName>
    </recommendedName>
</protein>
<dbReference type="PANTHER" id="PTHR33744:SF1">
    <property type="entry name" value="DNA-BINDING TRANSCRIPTIONAL ACTIVATOR ADER"/>
    <property type="match status" value="1"/>
</dbReference>
<dbReference type="Pfam" id="PF07905">
    <property type="entry name" value="PucR"/>
    <property type="match status" value="1"/>
</dbReference>
<dbReference type="Gene3D" id="1.10.10.2840">
    <property type="entry name" value="PucR C-terminal helix-turn-helix domain"/>
    <property type="match status" value="1"/>
</dbReference>
<dbReference type="InterPro" id="IPR042070">
    <property type="entry name" value="PucR_C-HTH_sf"/>
</dbReference>
<dbReference type="InterPro" id="IPR012914">
    <property type="entry name" value="PucR_dom"/>
</dbReference>
<evidence type="ECO:0000259" key="1">
    <source>
        <dbReference type="Pfam" id="PF07905"/>
    </source>
</evidence>
<reference evidence="3 4" key="1">
    <citation type="submission" date="2019-09" db="EMBL/GenBank/DDBJ databases">
        <title>Phylogeny of genus Pseudoclavibacter and closely related genus.</title>
        <authorList>
            <person name="Li Y."/>
        </authorList>
    </citation>
    <scope>NUCLEOTIDE SEQUENCE [LARGE SCALE GENOMIC DNA]</scope>
    <source>
        <strain evidence="3 4">JCM 16921</strain>
    </source>
</reference>
<dbReference type="Pfam" id="PF13556">
    <property type="entry name" value="HTH_30"/>
    <property type="match status" value="1"/>
</dbReference>
<dbReference type="InterPro" id="IPR025736">
    <property type="entry name" value="PucR_C-HTH_dom"/>
</dbReference>
<name>A0A7C8FXB8_9MICO</name>